<feature type="compositionally biased region" description="Polar residues" evidence="1">
    <location>
        <begin position="52"/>
        <end position="67"/>
    </location>
</feature>
<evidence type="ECO:0000313" key="3">
    <source>
        <dbReference type="Proteomes" id="UP000663880"/>
    </source>
</evidence>
<keyword evidence="3" id="KW-1185">Reference proteome</keyword>
<comment type="caution">
    <text evidence="2">The sequence shown here is derived from an EMBL/GenBank/DDBJ whole genome shotgun (WGS) entry which is preliminary data.</text>
</comment>
<dbReference type="AlphaFoldDB" id="A0A821UKI0"/>
<organism evidence="2 3">
    <name type="scientific">Pieris macdunnoughi</name>
    <dbReference type="NCBI Taxonomy" id="345717"/>
    <lineage>
        <taxon>Eukaryota</taxon>
        <taxon>Metazoa</taxon>
        <taxon>Ecdysozoa</taxon>
        <taxon>Arthropoda</taxon>
        <taxon>Hexapoda</taxon>
        <taxon>Insecta</taxon>
        <taxon>Pterygota</taxon>
        <taxon>Neoptera</taxon>
        <taxon>Endopterygota</taxon>
        <taxon>Lepidoptera</taxon>
        <taxon>Glossata</taxon>
        <taxon>Ditrysia</taxon>
        <taxon>Papilionoidea</taxon>
        <taxon>Pieridae</taxon>
        <taxon>Pierinae</taxon>
        <taxon>Pieris</taxon>
    </lineage>
</organism>
<dbReference type="OrthoDB" id="6379801at2759"/>
<dbReference type="Proteomes" id="UP000663880">
    <property type="component" value="Unassembled WGS sequence"/>
</dbReference>
<proteinExistence type="predicted"/>
<name>A0A821UKI0_9NEOP</name>
<gene>
    <name evidence="2" type="ORF">PMACD_LOCUS10450</name>
</gene>
<reference evidence="2" key="1">
    <citation type="submission" date="2021-02" db="EMBL/GenBank/DDBJ databases">
        <authorList>
            <person name="Steward A R."/>
        </authorList>
    </citation>
    <scope>NUCLEOTIDE SEQUENCE</scope>
</reference>
<accession>A0A821UKI0</accession>
<evidence type="ECO:0008006" key="4">
    <source>
        <dbReference type="Google" id="ProtNLM"/>
    </source>
</evidence>
<sequence length="237" mass="26428">MWCEDAYALRWLTGTCDVITNPIPDTRRVYYLLGNIYIRIAAYAPPQAIASTSGTVTPRPMPSTSLTEKAADGREAEEEYRVVQRYLGELESSGVYVVYFSYSLPAERQLKAVRGVPADTEPEAIMTELRDLGFEPEHSQPIRARKGRPGCIFLVILRRTPDLTPAIYNVKELLCIPGVTIESWRGKRGPAQCHRCQGFRHSSHQCHRAIACVRSGEGHRTADCPPAKGGNAEVRQL</sequence>
<feature type="region of interest" description="Disordered" evidence="1">
    <location>
        <begin position="218"/>
        <end position="237"/>
    </location>
</feature>
<evidence type="ECO:0000256" key="1">
    <source>
        <dbReference type="SAM" id="MobiDB-lite"/>
    </source>
</evidence>
<feature type="region of interest" description="Disordered" evidence="1">
    <location>
        <begin position="52"/>
        <end position="73"/>
    </location>
</feature>
<protein>
    <recommendedName>
        <fullName evidence="4">Nucleic-acid-binding protein from transposon X-element</fullName>
    </recommendedName>
</protein>
<evidence type="ECO:0000313" key="2">
    <source>
        <dbReference type="EMBL" id="CAF4890953.1"/>
    </source>
</evidence>
<dbReference type="EMBL" id="CAJOBZ010000031">
    <property type="protein sequence ID" value="CAF4890953.1"/>
    <property type="molecule type" value="Genomic_DNA"/>
</dbReference>